<feature type="domain" description="AP2/ERF" evidence="8">
    <location>
        <begin position="54"/>
        <end position="111"/>
    </location>
</feature>
<proteinExistence type="inferred from homology"/>
<evidence type="ECO:0000256" key="1">
    <source>
        <dbReference type="ARBA" id="ARBA00004123"/>
    </source>
</evidence>
<dbReference type="PRINTS" id="PR00367">
    <property type="entry name" value="ETHRSPELEMNT"/>
</dbReference>
<evidence type="ECO:0000256" key="7">
    <source>
        <dbReference type="SAM" id="MobiDB-lite"/>
    </source>
</evidence>
<reference evidence="9" key="2">
    <citation type="submission" date="2021-12" db="EMBL/GenBank/DDBJ databases">
        <title>Resequencing data analysis of finger millet.</title>
        <authorList>
            <person name="Hatakeyama M."/>
            <person name="Aluri S."/>
            <person name="Balachadran M.T."/>
            <person name="Sivarajan S.R."/>
            <person name="Poveda L."/>
            <person name="Shimizu-Inatsugi R."/>
            <person name="Schlapbach R."/>
            <person name="Sreeman S.M."/>
            <person name="Shimizu K.K."/>
        </authorList>
    </citation>
    <scope>NUCLEOTIDE SEQUENCE</scope>
</reference>
<dbReference type="SUPFAM" id="SSF54171">
    <property type="entry name" value="DNA-binding domain"/>
    <property type="match status" value="1"/>
</dbReference>
<sequence length="381" mass="41515">MATRKRKAFDAVEELNNSPCSLLLSMDAWASSGSSSIMSQHQQQQQGESRARKRFVGVRQRPSGRWVAEIKDTIQKIRVWLGTFDTAEDAARAYDEAACLLRGNNTRTNFWPPIKAQQQRVPAVVPTSPPALPPKVANLLLLRLRRARNQQLLLNAAAQIHQEEETSSCHEPNGAGEEGGGLFQVDDYLSYDDNGGSDVTTSFSSQETEGEEEDELDFQFMDAAASPAAAGCSPFEVVAAELGVAVEVVDNTGDGEPATSGVEEVVRRIEYERKVSASLYALHGVSECISMMTTADTMMRDQLAGLREACLRKKHDDAAAVQLQPPRHHLGEQEPAAAQEEEACSSGGDTAEKTSSGESDVDVLWSSLDLAPLCSCRCRWK</sequence>
<dbReference type="PROSITE" id="PS51032">
    <property type="entry name" value="AP2_ERF"/>
    <property type="match status" value="1"/>
</dbReference>
<dbReference type="PANTHER" id="PTHR31194:SF197">
    <property type="entry name" value="OS12G0582900 PROTEIN"/>
    <property type="match status" value="1"/>
</dbReference>
<accession>A0AAV5FKH6</accession>
<dbReference type="Gene3D" id="3.30.730.10">
    <property type="entry name" value="AP2/ERF domain"/>
    <property type="match status" value="1"/>
</dbReference>
<feature type="compositionally biased region" description="Low complexity" evidence="7">
    <location>
        <begin position="34"/>
        <end position="46"/>
    </location>
</feature>
<keyword evidence="3" id="KW-0238">DNA-binding</keyword>
<gene>
    <name evidence="9" type="primary">gb24070</name>
    <name evidence="9" type="ORF">PR202_gb24070</name>
</gene>
<dbReference type="PANTHER" id="PTHR31194">
    <property type="entry name" value="SHN SHINE , DNA BINDING / TRANSCRIPTION FACTOR"/>
    <property type="match status" value="1"/>
</dbReference>
<feature type="region of interest" description="Disordered" evidence="7">
    <location>
        <begin position="194"/>
        <end position="213"/>
    </location>
</feature>
<evidence type="ECO:0000256" key="5">
    <source>
        <dbReference type="ARBA" id="ARBA00023242"/>
    </source>
</evidence>
<name>A0AAV5FKH6_ELECO</name>
<comment type="caution">
    <text evidence="9">The sequence shown here is derived from an EMBL/GenBank/DDBJ whole genome shotgun (WGS) entry which is preliminary data.</text>
</comment>
<reference evidence="9" key="1">
    <citation type="journal article" date="2018" name="DNA Res.">
        <title>Multiple hybrid de novo genome assembly of finger millet, an orphan allotetraploid crop.</title>
        <authorList>
            <person name="Hatakeyama M."/>
            <person name="Aluri S."/>
            <person name="Balachadran M.T."/>
            <person name="Sivarajan S.R."/>
            <person name="Patrignani A."/>
            <person name="Gruter S."/>
            <person name="Poveda L."/>
            <person name="Shimizu-Inatsugi R."/>
            <person name="Baeten J."/>
            <person name="Francoijs K.J."/>
            <person name="Nataraja K.N."/>
            <person name="Reddy Y.A.N."/>
            <person name="Phadnis S."/>
            <person name="Ravikumar R.L."/>
            <person name="Schlapbach R."/>
            <person name="Sreeman S.M."/>
            <person name="Shimizu K.K."/>
        </authorList>
    </citation>
    <scope>NUCLEOTIDE SEQUENCE</scope>
</reference>
<dbReference type="GO" id="GO:0003677">
    <property type="term" value="F:DNA binding"/>
    <property type="evidence" value="ECO:0007669"/>
    <property type="project" value="UniProtKB-KW"/>
</dbReference>
<evidence type="ECO:0000313" key="9">
    <source>
        <dbReference type="EMBL" id="GJN35315.1"/>
    </source>
</evidence>
<evidence type="ECO:0000259" key="8">
    <source>
        <dbReference type="PROSITE" id="PS51032"/>
    </source>
</evidence>
<feature type="region of interest" description="Disordered" evidence="7">
    <location>
        <begin position="34"/>
        <end position="55"/>
    </location>
</feature>
<evidence type="ECO:0000256" key="4">
    <source>
        <dbReference type="ARBA" id="ARBA00023163"/>
    </source>
</evidence>
<evidence type="ECO:0000256" key="6">
    <source>
        <dbReference type="ARBA" id="ARBA00024343"/>
    </source>
</evidence>
<dbReference type="AlphaFoldDB" id="A0AAV5FKH6"/>
<protein>
    <recommendedName>
        <fullName evidence="8">AP2/ERF domain-containing protein</fullName>
    </recommendedName>
</protein>
<dbReference type="FunFam" id="3.30.730.10:FF:000005">
    <property type="entry name" value="ethylene-responsive transcription factor RAP2-11"/>
    <property type="match status" value="1"/>
</dbReference>
<keyword evidence="10" id="KW-1185">Reference proteome</keyword>
<evidence type="ECO:0000313" key="10">
    <source>
        <dbReference type="Proteomes" id="UP001054889"/>
    </source>
</evidence>
<feature type="region of interest" description="Disordered" evidence="7">
    <location>
        <begin position="164"/>
        <end position="187"/>
    </location>
</feature>
<dbReference type="Proteomes" id="UP001054889">
    <property type="component" value="Unassembled WGS sequence"/>
</dbReference>
<dbReference type="InterPro" id="IPR001471">
    <property type="entry name" value="AP2/ERF_dom"/>
</dbReference>
<keyword evidence="4" id="KW-0804">Transcription</keyword>
<dbReference type="Pfam" id="PF00847">
    <property type="entry name" value="AP2"/>
    <property type="match status" value="1"/>
</dbReference>
<evidence type="ECO:0000256" key="3">
    <source>
        <dbReference type="ARBA" id="ARBA00023125"/>
    </source>
</evidence>
<dbReference type="InterPro" id="IPR016177">
    <property type="entry name" value="DNA-bd_dom_sf"/>
</dbReference>
<keyword evidence="5" id="KW-0539">Nucleus</keyword>
<dbReference type="InterPro" id="IPR036955">
    <property type="entry name" value="AP2/ERF_dom_sf"/>
</dbReference>
<dbReference type="CDD" id="cd00018">
    <property type="entry name" value="AP2"/>
    <property type="match status" value="1"/>
</dbReference>
<dbReference type="GO" id="GO:0005634">
    <property type="term" value="C:nucleus"/>
    <property type="evidence" value="ECO:0007669"/>
    <property type="project" value="UniProtKB-SubCell"/>
</dbReference>
<evidence type="ECO:0000256" key="2">
    <source>
        <dbReference type="ARBA" id="ARBA00023015"/>
    </source>
</evidence>
<dbReference type="EMBL" id="BQKI01000088">
    <property type="protein sequence ID" value="GJN35315.1"/>
    <property type="molecule type" value="Genomic_DNA"/>
</dbReference>
<feature type="region of interest" description="Disordered" evidence="7">
    <location>
        <begin position="325"/>
        <end position="358"/>
    </location>
</feature>
<comment type="subcellular location">
    <subcellularLocation>
        <location evidence="1">Nucleus</location>
    </subcellularLocation>
</comment>
<comment type="similarity">
    <text evidence="6">Belongs to the AP2/ERF transcription factor family. ERF subfamily.</text>
</comment>
<keyword evidence="2" id="KW-0805">Transcription regulation</keyword>
<organism evidence="9 10">
    <name type="scientific">Eleusine coracana subsp. coracana</name>
    <dbReference type="NCBI Taxonomy" id="191504"/>
    <lineage>
        <taxon>Eukaryota</taxon>
        <taxon>Viridiplantae</taxon>
        <taxon>Streptophyta</taxon>
        <taxon>Embryophyta</taxon>
        <taxon>Tracheophyta</taxon>
        <taxon>Spermatophyta</taxon>
        <taxon>Magnoliopsida</taxon>
        <taxon>Liliopsida</taxon>
        <taxon>Poales</taxon>
        <taxon>Poaceae</taxon>
        <taxon>PACMAD clade</taxon>
        <taxon>Chloridoideae</taxon>
        <taxon>Cynodonteae</taxon>
        <taxon>Eleusininae</taxon>
        <taxon>Eleusine</taxon>
    </lineage>
</organism>
<dbReference type="InterPro" id="IPR050913">
    <property type="entry name" value="AP2/ERF_ERF"/>
</dbReference>
<dbReference type="SMART" id="SM00380">
    <property type="entry name" value="AP2"/>
    <property type="match status" value="1"/>
</dbReference>
<dbReference type="GO" id="GO:0003700">
    <property type="term" value="F:DNA-binding transcription factor activity"/>
    <property type="evidence" value="ECO:0007669"/>
    <property type="project" value="InterPro"/>
</dbReference>